<evidence type="ECO:0000313" key="8">
    <source>
        <dbReference type="Proteomes" id="UP000218231"/>
    </source>
</evidence>
<evidence type="ECO:0000256" key="3">
    <source>
        <dbReference type="ARBA" id="ARBA00023157"/>
    </source>
</evidence>
<dbReference type="PANTHER" id="PTHR24637">
    <property type="entry name" value="COLLAGEN"/>
    <property type="match status" value="1"/>
</dbReference>
<keyword evidence="3" id="KW-1015">Disulfide bond</keyword>
<evidence type="ECO:0000256" key="5">
    <source>
        <dbReference type="SAM" id="Phobius"/>
    </source>
</evidence>
<keyword evidence="5" id="KW-0472">Membrane</keyword>
<dbReference type="PANTHER" id="PTHR24637:SF275">
    <property type="entry name" value="COLLAGEN"/>
    <property type="match status" value="1"/>
</dbReference>
<feature type="region of interest" description="Disordered" evidence="4">
    <location>
        <begin position="87"/>
        <end position="144"/>
    </location>
</feature>
<feature type="region of interest" description="Disordered" evidence="4">
    <location>
        <begin position="183"/>
        <end position="215"/>
    </location>
</feature>
<reference evidence="7 8" key="1">
    <citation type="journal article" date="2017" name="Curr. Biol.">
        <title>Genome architecture and evolution of a unichromosomal asexual nematode.</title>
        <authorList>
            <person name="Fradin H."/>
            <person name="Zegar C."/>
            <person name="Gutwein M."/>
            <person name="Lucas J."/>
            <person name="Kovtun M."/>
            <person name="Corcoran D."/>
            <person name="Baugh L.R."/>
            <person name="Kiontke K."/>
            <person name="Gunsalus K."/>
            <person name="Fitch D.H."/>
            <person name="Piano F."/>
        </authorList>
    </citation>
    <scope>NUCLEOTIDE SEQUENCE [LARGE SCALE GENOMIC DNA]</scope>
    <source>
        <strain evidence="7">PF1309</strain>
    </source>
</reference>
<keyword evidence="8" id="KW-1185">Reference proteome</keyword>
<dbReference type="InterPro" id="IPR002486">
    <property type="entry name" value="Col_cuticle_N"/>
</dbReference>
<evidence type="ECO:0000256" key="4">
    <source>
        <dbReference type="SAM" id="MobiDB-lite"/>
    </source>
</evidence>
<sequence length="228" mass="24422">MKMESDGRMKAYKFVAYAAVSFSIVAVLSVVMTLPMVYNYVSHVRRQMEHELSFCKSGYGSGPTGPEVNAPANLQCEGCCLPGPPGPQGPPGKPAPGRPGNDALPGAPGPRGPPGPPGEGGQPGPQGDAGTPAISEPLTPGETLDHQDLLDHLEHRATMEPLDPPDPKDLLDPMDPLVSTASLDLPARQENQAQQERREFARNTAPSMVECSSRTEPDDKFYEVRHFF</sequence>
<dbReference type="Pfam" id="PF01391">
    <property type="entry name" value="Collagen"/>
    <property type="match status" value="1"/>
</dbReference>
<keyword evidence="5" id="KW-1133">Transmembrane helix</keyword>
<dbReference type="InterPro" id="IPR008160">
    <property type="entry name" value="Collagen"/>
</dbReference>
<dbReference type="SMART" id="SM01088">
    <property type="entry name" value="Col_cuticle_N"/>
    <property type="match status" value="1"/>
</dbReference>
<accession>A0A2A2LKS9</accession>
<feature type="compositionally biased region" description="Pro residues" evidence="4">
    <location>
        <begin position="107"/>
        <end position="117"/>
    </location>
</feature>
<feature type="compositionally biased region" description="Pro residues" evidence="4">
    <location>
        <begin position="87"/>
        <end position="97"/>
    </location>
</feature>
<evidence type="ECO:0000256" key="1">
    <source>
        <dbReference type="ARBA" id="ARBA00011518"/>
    </source>
</evidence>
<dbReference type="AlphaFoldDB" id="A0A2A2LKS9"/>
<comment type="caution">
    <text evidence="7">The sequence shown here is derived from an EMBL/GenBank/DDBJ whole genome shotgun (WGS) entry which is preliminary data.</text>
</comment>
<feature type="transmembrane region" description="Helical" evidence="5">
    <location>
        <begin position="12"/>
        <end position="38"/>
    </location>
</feature>
<proteinExistence type="predicted"/>
<gene>
    <name evidence="7" type="ORF">WR25_17125</name>
</gene>
<dbReference type="GO" id="GO:0042302">
    <property type="term" value="F:structural constituent of cuticle"/>
    <property type="evidence" value="ECO:0007669"/>
    <property type="project" value="InterPro"/>
</dbReference>
<evidence type="ECO:0000313" key="7">
    <source>
        <dbReference type="EMBL" id="PAV86759.1"/>
    </source>
</evidence>
<keyword evidence="2" id="KW-0677">Repeat</keyword>
<evidence type="ECO:0000256" key="2">
    <source>
        <dbReference type="ARBA" id="ARBA00022737"/>
    </source>
</evidence>
<organism evidence="7 8">
    <name type="scientific">Diploscapter pachys</name>
    <dbReference type="NCBI Taxonomy" id="2018661"/>
    <lineage>
        <taxon>Eukaryota</taxon>
        <taxon>Metazoa</taxon>
        <taxon>Ecdysozoa</taxon>
        <taxon>Nematoda</taxon>
        <taxon>Chromadorea</taxon>
        <taxon>Rhabditida</taxon>
        <taxon>Rhabditina</taxon>
        <taxon>Rhabditomorpha</taxon>
        <taxon>Rhabditoidea</taxon>
        <taxon>Rhabditidae</taxon>
        <taxon>Diploscapter</taxon>
    </lineage>
</organism>
<dbReference type="STRING" id="2018661.A0A2A2LKS9"/>
<dbReference type="EMBL" id="LIAE01006637">
    <property type="protein sequence ID" value="PAV86759.1"/>
    <property type="molecule type" value="Genomic_DNA"/>
</dbReference>
<comment type="subunit">
    <text evidence="1">Collagen polypeptide chains are complexed within the cuticle by disulfide bonds and other types of covalent cross-links.</text>
</comment>
<name>A0A2A2LKS9_9BILA</name>
<evidence type="ECO:0000259" key="6">
    <source>
        <dbReference type="SMART" id="SM01088"/>
    </source>
</evidence>
<protein>
    <recommendedName>
        <fullName evidence="6">Nematode cuticle collagen N-terminal domain-containing protein</fullName>
    </recommendedName>
</protein>
<feature type="domain" description="Nematode cuticle collagen N-terminal" evidence="6">
    <location>
        <begin position="14"/>
        <end position="59"/>
    </location>
</feature>
<dbReference type="Proteomes" id="UP000218231">
    <property type="component" value="Unassembled WGS sequence"/>
</dbReference>
<keyword evidence="5" id="KW-0812">Transmembrane</keyword>
<dbReference type="Pfam" id="PF01484">
    <property type="entry name" value="Col_cuticle_N"/>
    <property type="match status" value="1"/>
</dbReference>